<dbReference type="Proteomes" id="UP000738431">
    <property type="component" value="Chromosome"/>
</dbReference>
<reference evidence="9 10" key="1">
    <citation type="submission" date="2023-12" db="EMBL/GenBank/DDBJ databases">
        <title>Description of an unclassified Opitutus bacterium of Verrucomicrobiota.</title>
        <authorList>
            <person name="Zhang D.-F."/>
        </authorList>
    </citation>
    <scope>NUCLEOTIDE SEQUENCE [LARGE SCALE GENOMIC DNA]</scope>
    <source>
        <strain evidence="9 10">WL0086</strain>
    </source>
</reference>
<comment type="similarity">
    <text evidence="2">Belongs to the outer membrane factor (OMF) (TC 1.B.17) family.</text>
</comment>
<evidence type="ECO:0000313" key="9">
    <source>
        <dbReference type="EMBL" id="WRQ88908.1"/>
    </source>
</evidence>
<evidence type="ECO:0000313" key="10">
    <source>
        <dbReference type="Proteomes" id="UP000738431"/>
    </source>
</evidence>
<evidence type="ECO:0000256" key="1">
    <source>
        <dbReference type="ARBA" id="ARBA00004442"/>
    </source>
</evidence>
<dbReference type="RefSeq" id="WP_221033151.1">
    <property type="nucleotide sequence ID" value="NZ_CP139781.1"/>
</dbReference>
<evidence type="ECO:0000256" key="2">
    <source>
        <dbReference type="ARBA" id="ARBA00007613"/>
    </source>
</evidence>
<evidence type="ECO:0000256" key="4">
    <source>
        <dbReference type="ARBA" id="ARBA00022452"/>
    </source>
</evidence>
<dbReference type="SUPFAM" id="SSF56954">
    <property type="entry name" value="Outer membrane efflux proteins (OEP)"/>
    <property type="match status" value="1"/>
</dbReference>
<evidence type="ECO:0000256" key="5">
    <source>
        <dbReference type="ARBA" id="ARBA00022692"/>
    </source>
</evidence>
<gene>
    <name evidence="9" type="ORF">K1X11_005785</name>
</gene>
<accession>A0ABZ1CBN8</accession>
<protein>
    <submittedName>
        <fullName evidence="9">TolC family protein</fullName>
    </submittedName>
</protein>
<keyword evidence="5" id="KW-0812">Transmembrane</keyword>
<feature type="chain" id="PRO_5046174017" evidence="8">
    <location>
        <begin position="29"/>
        <end position="507"/>
    </location>
</feature>
<keyword evidence="8" id="KW-0732">Signal</keyword>
<dbReference type="Pfam" id="PF02321">
    <property type="entry name" value="OEP"/>
    <property type="match status" value="2"/>
</dbReference>
<keyword evidence="10" id="KW-1185">Reference proteome</keyword>
<dbReference type="InterPro" id="IPR051906">
    <property type="entry name" value="TolC-like"/>
</dbReference>
<proteinExistence type="inferred from homology"/>
<keyword evidence="3" id="KW-0813">Transport</keyword>
<dbReference type="EMBL" id="CP139781">
    <property type="protein sequence ID" value="WRQ88908.1"/>
    <property type="molecule type" value="Genomic_DNA"/>
</dbReference>
<evidence type="ECO:0000256" key="7">
    <source>
        <dbReference type="ARBA" id="ARBA00023237"/>
    </source>
</evidence>
<evidence type="ECO:0000256" key="8">
    <source>
        <dbReference type="SAM" id="SignalP"/>
    </source>
</evidence>
<organism evidence="9 10">
    <name type="scientific">Actomonas aquatica</name>
    <dbReference type="NCBI Taxonomy" id="2866162"/>
    <lineage>
        <taxon>Bacteria</taxon>
        <taxon>Pseudomonadati</taxon>
        <taxon>Verrucomicrobiota</taxon>
        <taxon>Opitutia</taxon>
        <taxon>Opitutales</taxon>
        <taxon>Opitutaceae</taxon>
        <taxon>Actomonas</taxon>
    </lineage>
</organism>
<dbReference type="PANTHER" id="PTHR30026:SF20">
    <property type="entry name" value="OUTER MEMBRANE PROTEIN TOLC"/>
    <property type="match status" value="1"/>
</dbReference>
<evidence type="ECO:0000256" key="3">
    <source>
        <dbReference type="ARBA" id="ARBA00022448"/>
    </source>
</evidence>
<sequence length="507" mass="55590">MRRSRFRSRFLSLLPLAACALAPLTASAQERLDTLSLNDAIRAALAKNYTIQAQAAGTNASRADLSAEWGAFHPGFRATYDYTSDGSPQSADPFTGNRPPASVVETDAYSVGVGGVTPWGLNYTVSAYSQNQRGTYNGFADNYYSFAGIELTQPLLNGFGWDANLVGVRLARAAHNTERWAYRGAVMNIVTATINAYLELDFAQKNLAIARRSRDLAQGLLDENEKRFEAGSLSQADVTSARTRVATREEAILLAARAVSIAQNNLKRLITDEHSPALLADTLHITSVRPLADREPNPAAEFLAALDRRPDYQQAKFNVTRADANRRYRRNQLMPRVDLVGSLGYNGLDPDFSESRDQVLDRDSRSYSLGVVFNSPITFAAERGRYRSAKFNQQQAELFLAQTEQDIVVSLGNAATDIDTARQRVKVTNDSLGLAEQALDAELKKLRAGTGSTFVVLAQQEILAGAEISAYRAEIDFQRALAEYNRQLGLTLEAHGISIEGDTQTSF</sequence>
<keyword evidence="4" id="KW-1134">Transmembrane beta strand</keyword>
<evidence type="ECO:0000256" key="6">
    <source>
        <dbReference type="ARBA" id="ARBA00023136"/>
    </source>
</evidence>
<name>A0ABZ1CBN8_9BACT</name>
<keyword evidence="6" id="KW-0472">Membrane</keyword>
<dbReference type="PANTHER" id="PTHR30026">
    <property type="entry name" value="OUTER MEMBRANE PROTEIN TOLC"/>
    <property type="match status" value="1"/>
</dbReference>
<keyword evidence="7" id="KW-0998">Cell outer membrane</keyword>
<dbReference type="InterPro" id="IPR003423">
    <property type="entry name" value="OMP_efflux"/>
</dbReference>
<dbReference type="Gene3D" id="1.20.1600.10">
    <property type="entry name" value="Outer membrane efflux proteins (OEP)"/>
    <property type="match status" value="1"/>
</dbReference>
<feature type="signal peptide" evidence="8">
    <location>
        <begin position="1"/>
        <end position="28"/>
    </location>
</feature>
<comment type="subcellular location">
    <subcellularLocation>
        <location evidence="1">Cell outer membrane</location>
    </subcellularLocation>
</comment>